<dbReference type="PANTHER" id="PTHR34075">
    <property type="entry name" value="BLR3430 PROTEIN"/>
    <property type="match status" value="1"/>
</dbReference>
<evidence type="ECO:0000313" key="3">
    <source>
        <dbReference type="EMBL" id="MDP9901939.1"/>
    </source>
</evidence>
<dbReference type="InterPro" id="IPR052513">
    <property type="entry name" value="Thioester_dehydratase-like"/>
</dbReference>
<accession>A0ABT9SDI7</accession>
<feature type="domain" description="ChsH2 rubredoxin-like zinc ribbon" evidence="2">
    <location>
        <begin position="21"/>
        <end position="57"/>
    </location>
</feature>
<dbReference type="Gene3D" id="6.10.30.10">
    <property type="match status" value="1"/>
</dbReference>
<dbReference type="InterPro" id="IPR012340">
    <property type="entry name" value="NA-bd_OB-fold"/>
</dbReference>
<name>A0ABT9SDI7_9BURK</name>
<dbReference type="Pfam" id="PF12172">
    <property type="entry name" value="zf-ChsH2"/>
    <property type="match status" value="1"/>
</dbReference>
<dbReference type="Proteomes" id="UP001226867">
    <property type="component" value="Unassembled WGS sequence"/>
</dbReference>
<proteinExistence type="predicted"/>
<comment type="caution">
    <text evidence="3">The sequence shown here is derived from an EMBL/GenBank/DDBJ whole genome shotgun (WGS) entry which is preliminary data.</text>
</comment>
<dbReference type="RefSeq" id="WP_307691704.1">
    <property type="nucleotide sequence ID" value="NZ_JAUSRO010000015.1"/>
</dbReference>
<reference evidence="3 4" key="1">
    <citation type="submission" date="2023-07" db="EMBL/GenBank/DDBJ databases">
        <title>Sorghum-associated microbial communities from plants grown in Nebraska, USA.</title>
        <authorList>
            <person name="Schachtman D."/>
        </authorList>
    </citation>
    <scope>NUCLEOTIDE SEQUENCE [LARGE SCALE GENOMIC DNA]</scope>
    <source>
        <strain evidence="3 4">DS1607</strain>
    </source>
</reference>
<keyword evidence="4" id="KW-1185">Reference proteome</keyword>
<protein>
    <submittedName>
        <fullName evidence="3">OB-fold protein</fullName>
    </submittedName>
</protein>
<organism evidence="3 4">
    <name type="scientific">Variovorax ginsengisoli</name>
    <dbReference type="NCBI Taxonomy" id="363844"/>
    <lineage>
        <taxon>Bacteria</taxon>
        <taxon>Pseudomonadati</taxon>
        <taxon>Pseudomonadota</taxon>
        <taxon>Betaproteobacteria</taxon>
        <taxon>Burkholderiales</taxon>
        <taxon>Comamonadaceae</taxon>
        <taxon>Variovorax</taxon>
    </lineage>
</organism>
<evidence type="ECO:0000259" key="1">
    <source>
        <dbReference type="Pfam" id="PF01796"/>
    </source>
</evidence>
<dbReference type="InterPro" id="IPR022002">
    <property type="entry name" value="ChsH2_Znr"/>
</dbReference>
<dbReference type="InterPro" id="IPR002878">
    <property type="entry name" value="ChsH2_C"/>
</dbReference>
<gene>
    <name evidence="3" type="ORF">J2W36_004211</name>
</gene>
<feature type="domain" description="ChsH2 C-terminal OB-fold" evidence="1">
    <location>
        <begin position="58"/>
        <end position="121"/>
    </location>
</feature>
<dbReference type="EMBL" id="JAUSRO010000015">
    <property type="protein sequence ID" value="MDP9901939.1"/>
    <property type="molecule type" value="Genomic_DNA"/>
</dbReference>
<dbReference type="Pfam" id="PF01796">
    <property type="entry name" value="OB_ChsH2_C"/>
    <property type="match status" value="1"/>
</dbReference>
<dbReference type="SUPFAM" id="SSF50249">
    <property type="entry name" value="Nucleic acid-binding proteins"/>
    <property type="match status" value="1"/>
</dbReference>
<dbReference type="PANTHER" id="PTHR34075:SF5">
    <property type="entry name" value="BLR3430 PROTEIN"/>
    <property type="match status" value="1"/>
</dbReference>
<evidence type="ECO:0000313" key="4">
    <source>
        <dbReference type="Proteomes" id="UP001226867"/>
    </source>
</evidence>
<sequence>MSGVELPVPAPAITPDTKPFWDATKAGKLMLPRCLKCGFVIWYPRQFCPECGHDAVEWFEASGRGSIYSFTSVRRGEGAYRETPLYVLAFVELEEGPRVLTNIIDCDPAQLQMGQPVSAVFCDAGDEAALLRFRPLTTDKQP</sequence>
<evidence type="ECO:0000259" key="2">
    <source>
        <dbReference type="Pfam" id="PF12172"/>
    </source>
</evidence>